<evidence type="ECO:0000313" key="11">
    <source>
        <dbReference type="EMBL" id="KCW82954.1"/>
    </source>
</evidence>
<dbReference type="PROSITE" id="PS50927">
    <property type="entry name" value="BULB_LECTIN"/>
    <property type="match status" value="1"/>
</dbReference>
<feature type="transmembrane region" description="Helical" evidence="8">
    <location>
        <begin position="520"/>
        <end position="540"/>
    </location>
</feature>
<dbReference type="GO" id="GO:0009705">
    <property type="term" value="C:plant-type vacuole membrane"/>
    <property type="evidence" value="ECO:0000318"/>
    <property type="project" value="GO_Central"/>
</dbReference>
<keyword evidence="2 8" id="KW-0812">Transmembrane</keyword>
<dbReference type="InterPro" id="IPR000742">
    <property type="entry name" value="EGF"/>
</dbReference>
<evidence type="ECO:0000256" key="2">
    <source>
        <dbReference type="ARBA" id="ARBA00022692"/>
    </source>
</evidence>
<dbReference type="AlphaFoldDB" id="A0A059CXN5"/>
<keyword evidence="4 8" id="KW-1133">Transmembrane helix</keyword>
<dbReference type="GO" id="GO:0015108">
    <property type="term" value="F:chloride transmembrane transporter activity"/>
    <property type="evidence" value="ECO:0007669"/>
    <property type="project" value="InterPro"/>
</dbReference>
<feature type="chain" id="PRO_5001569730" description="Bulb-type lectin domain-containing protein" evidence="9">
    <location>
        <begin position="22"/>
        <end position="819"/>
    </location>
</feature>
<evidence type="ECO:0000256" key="3">
    <source>
        <dbReference type="ARBA" id="ARBA00022729"/>
    </source>
</evidence>
<dbReference type="Gene3D" id="1.10.3080.10">
    <property type="entry name" value="Clc chloride channel"/>
    <property type="match status" value="1"/>
</dbReference>
<dbReference type="InterPro" id="IPR036426">
    <property type="entry name" value="Bulb-type_lectin_dom_sf"/>
</dbReference>
<keyword evidence="5 8" id="KW-0472">Membrane</keyword>
<dbReference type="InterPro" id="IPR014743">
    <property type="entry name" value="Cl-channel_core"/>
</dbReference>
<dbReference type="CDD" id="cd00028">
    <property type="entry name" value="B_lectin"/>
    <property type="match status" value="1"/>
</dbReference>
<name>A0A059CXN5_EUCGR</name>
<dbReference type="SUPFAM" id="SSF51110">
    <property type="entry name" value="alpha-D-mannose-specific plant lectins"/>
    <property type="match status" value="2"/>
</dbReference>
<comment type="subcellular location">
    <subcellularLocation>
        <location evidence="1">Membrane</location>
        <topology evidence="1">Multi-pass membrane protein</topology>
    </subcellularLocation>
</comment>
<evidence type="ECO:0000256" key="1">
    <source>
        <dbReference type="ARBA" id="ARBA00004141"/>
    </source>
</evidence>
<feature type="domain" description="Bulb-type lectin" evidence="10">
    <location>
        <begin position="24"/>
        <end position="145"/>
    </location>
</feature>
<dbReference type="SUPFAM" id="SSF81340">
    <property type="entry name" value="Clc chloride channel"/>
    <property type="match status" value="1"/>
</dbReference>
<dbReference type="PANTHER" id="PTHR47976:SF47">
    <property type="entry name" value="RECEPTOR-LIKE SERINE_THREONINE-PROTEIN KINASE"/>
    <property type="match status" value="1"/>
</dbReference>
<dbReference type="SUPFAM" id="SSF54631">
    <property type="entry name" value="CBS-domain pair"/>
    <property type="match status" value="1"/>
</dbReference>
<keyword evidence="3 9" id="KW-0732">Signal</keyword>
<feature type="transmembrane region" description="Helical" evidence="8">
    <location>
        <begin position="437"/>
        <end position="467"/>
    </location>
</feature>
<accession>A0A059CXN5</accession>
<keyword evidence="6" id="KW-1015">Disulfide bond</keyword>
<evidence type="ECO:0000256" key="5">
    <source>
        <dbReference type="ARBA" id="ARBA00023136"/>
    </source>
</evidence>
<dbReference type="InParanoid" id="A0A059CXN5"/>
<feature type="transmembrane region" description="Helical" evidence="8">
    <location>
        <begin position="488"/>
        <end position="514"/>
    </location>
</feature>
<dbReference type="InterPro" id="IPR001807">
    <property type="entry name" value="ClC"/>
</dbReference>
<dbReference type="FunFam" id="2.90.10.10:FF:000013">
    <property type="entry name" value="G-type lectin S-receptor-like serine/threonine-protein kinase LECRK1"/>
    <property type="match status" value="1"/>
</dbReference>
<evidence type="ECO:0000256" key="8">
    <source>
        <dbReference type="SAM" id="Phobius"/>
    </source>
</evidence>
<dbReference type="PANTHER" id="PTHR47976">
    <property type="entry name" value="G-TYPE LECTIN S-RECEPTOR-LIKE SERINE/THREONINE-PROTEIN KINASE SD2-5"/>
    <property type="match status" value="1"/>
</dbReference>
<evidence type="ECO:0000259" key="10">
    <source>
        <dbReference type="PROSITE" id="PS50927"/>
    </source>
</evidence>
<dbReference type="GO" id="GO:0022857">
    <property type="term" value="F:transmembrane transporter activity"/>
    <property type="evidence" value="ECO:0000318"/>
    <property type="project" value="GO_Central"/>
</dbReference>
<dbReference type="SMART" id="SM00108">
    <property type="entry name" value="B_lectin"/>
    <property type="match status" value="1"/>
</dbReference>
<evidence type="ECO:0000256" key="6">
    <source>
        <dbReference type="ARBA" id="ARBA00023157"/>
    </source>
</evidence>
<evidence type="ECO:0000256" key="4">
    <source>
        <dbReference type="ARBA" id="ARBA00022989"/>
    </source>
</evidence>
<dbReference type="Pfam" id="PF00654">
    <property type="entry name" value="Voltage_CLC"/>
    <property type="match status" value="1"/>
</dbReference>
<dbReference type="InterPro" id="IPR051343">
    <property type="entry name" value="G-type_lectin_kinases/EP1-like"/>
</dbReference>
<dbReference type="SMART" id="SM00181">
    <property type="entry name" value="EGF"/>
    <property type="match status" value="2"/>
</dbReference>
<organism evidence="11">
    <name type="scientific">Eucalyptus grandis</name>
    <name type="common">Flooded gum</name>
    <dbReference type="NCBI Taxonomy" id="71139"/>
    <lineage>
        <taxon>Eukaryota</taxon>
        <taxon>Viridiplantae</taxon>
        <taxon>Streptophyta</taxon>
        <taxon>Embryophyta</taxon>
        <taxon>Tracheophyta</taxon>
        <taxon>Spermatophyta</taxon>
        <taxon>Magnoliopsida</taxon>
        <taxon>eudicotyledons</taxon>
        <taxon>Gunneridae</taxon>
        <taxon>Pentapetalae</taxon>
        <taxon>rosids</taxon>
        <taxon>malvids</taxon>
        <taxon>Myrtales</taxon>
        <taxon>Myrtaceae</taxon>
        <taxon>Myrtoideae</taxon>
        <taxon>Eucalypteae</taxon>
        <taxon>Eucalyptus</taxon>
    </lineage>
</organism>
<keyword evidence="7" id="KW-0325">Glycoprotein</keyword>
<dbReference type="PRINTS" id="PR00762">
    <property type="entry name" value="CLCHANNEL"/>
</dbReference>
<gene>
    <name evidence="11" type="ORF">EUGRSUZ_C04333</name>
</gene>
<proteinExistence type="predicted"/>
<sequence>MASVILGILLVLVPLPLSAEAQIRGNLTLGSLLTANDQNSSWLSPSGEFAFGFQRMGTGAHLLAIWFEKIEDKTIVWSANGDNLAPEGSQVQLTANGGLVLTDPRERELWSSGLNGSGLAYAAMLDTGNFILASVNHVNLWDSFSQPTDTILPMQQLDLGANVKARYSEMNYSTGRFLFALQTDGNLVLYATPTPLVVSDAYWATNTITAGRMGFRLIFNQSGQVYLTDRNGTILNTITAELVPTSGYYQRAILEYDGVFRQYIHPKTANSSSGRLIGWSRVSAPVPQNLCTSIAQQIGSGACGFNSYCTLGDDLRPRCQCPPGYTLLDSTNEMNGCIQTFAPQNCNGSRRETDQFDLLEMPNTNWPESDYERSVAQTEDWCREACLADCFCAVAIFGDGICWKKKIPLSNGRKDSSEAGTKALIKGTDDEFQYSSIIIFFVTCYFLSILSYGIVAPAGLFVPVIVTGASYGRLVGMLIGSHSNLNHGLFAVLGAASFLGGSMRMTVSLCVILLELTNNLLLLPLMMVVLLISKTVADAFNGNIYDLIMKAKGFPYLETYAEPYMRQLTVGDVVSGPLQLFHGIEKVANVVHVLRTTRHNGFPVIDEPPHSKSPFLYGLILRAHLMELLKKKAFLSHPVPTDTILPTQQLDLGVVVRARYSEMNYSAGRFLFGPQLDGNLVLYATRIGFRLIFNQSGRVYLTARNGAVLHNVTSDEVPTSRFYQRAIIEYDEVFRQYVHPKTANSSSDRAMGWSMVSSPVPPNICTSMHRRTGTGVCGFNSYCTLGADAIQRPRCLCPPGYTLLDLMNEMNGCRQDFAP</sequence>
<evidence type="ECO:0000256" key="7">
    <source>
        <dbReference type="ARBA" id="ARBA00023180"/>
    </source>
</evidence>
<dbReference type="EMBL" id="KK198755">
    <property type="protein sequence ID" value="KCW82954.1"/>
    <property type="molecule type" value="Genomic_DNA"/>
</dbReference>
<protein>
    <recommendedName>
        <fullName evidence="10">Bulb-type lectin domain-containing protein</fullName>
    </recommendedName>
</protein>
<feature type="signal peptide" evidence="9">
    <location>
        <begin position="1"/>
        <end position="21"/>
    </location>
</feature>
<dbReference type="Pfam" id="PF01453">
    <property type="entry name" value="B_lectin"/>
    <property type="match status" value="1"/>
</dbReference>
<evidence type="ECO:0000256" key="9">
    <source>
        <dbReference type="SAM" id="SignalP"/>
    </source>
</evidence>
<reference evidence="11" key="1">
    <citation type="submission" date="2013-07" db="EMBL/GenBank/DDBJ databases">
        <title>The genome of Eucalyptus grandis.</title>
        <authorList>
            <person name="Schmutz J."/>
            <person name="Hayes R."/>
            <person name="Myburg A."/>
            <person name="Tuskan G."/>
            <person name="Grattapaglia D."/>
            <person name="Rokhsar D.S."/>
        </authorList>
    </citation>
    <scope>NUCLEOTIDE SEQUENCE</scope>
    <source>
        <tissue evidence="11">Leaf extractions</tissue>
    </source>
</reference>
<dbReference type="CDD" id="cd01098">
    <property type="entry name" value="PAN_AP_plant"/>
    <property type="match status" value="1"/>
</dbReference>
<dbReference type="Gramene" id="KCW82954">
    <property type="protein sequence ID" value="KCW82954"/>
    <property type="gene ID" value="EUGRSUZ_C04333"/>
</dbReference>
<dbReference type="InterPro" id="IPR001480">
    <property type="entry name" value="Bulb-type_lectin_dom"/>
</dbReference>
<dbReference type="Gene3D" id="2.90.10.10">
    <property type="entry name" value="Bulb-type lectin domain"/>
    <property type="match status" value="2"/>
</dbReference>
<dbReference type="InterPro" id="IPR046342">
    <property type="entry name" value="CBS_dom_sf"/>
</dbReference>